<dbReference type="NCBIfam" id="NF009560">
    <property type="entry name" value="PRK13017.1"/>
    <property type="match status" value="1"/>
</dbReference>
<organism evidence="8 9">
    <name type="scientific">Ulvibacterium marinum</name>
    <dbReference type="NCBI Taxonomy" id="2419782"/>
    <lineage>
        <taxon>Bacteria</taxon>
        <taxon>Pseudomonadati</taxon>
        <taxon>Bacteroidota</taxon>
        <taxon>Flavobacteriia</taxon>
        <taxon>Flavobacteriales</taxon>
        <taxon>Flavobacteriaceae</taxon>
        <taxon>Ulvibacterium</taxon>
    </lineage>
</organism>
<dbReference type="FunFam" id="3.50.30.80:FF:000001">
    <property type="entry name" value="Dihydroxy-acid dehydratase"/>
    <property type="match status" value="1"/>
</dbReference>
<evidence type="ECO:0000256" key="4">
    <source>
        <dbReference type="ARBA" id="ARBA00023014"/>
    </source>
</evidence>
<comment type="similarity">
    <text evidence="1">Belongs to the IlvD/Edd family.</text>
</comment>
<reference evidence="8 9" key="1">
    <citation type="submission" date="2018-10" db="EMBL/GenBank/DDBJ databases">
        <title>Ulvibacterium marinum gen. nov., sp. nov., a novel marine bacterium of the family Flavobacteriaceae, isolated from a culture of the green alga Ulva prolifera.</title>
        <authorList>
            <person name="Zhang Z."/>
        </authorList>
    </citation>
    <scope>NUCLEOTIDE SEQUENCE [LARGE SCALE GENOMIC DNA]</scope>
    <source>
        <strain evidence="8 9">CCMM003</strain>
    </source>
</reference>
<dbReference type="InterPro" id="IPR037237">
    <property type="entry name" value="IlvD/EDD_N"/>
</dbReference>
<evidence type="ECO:0000313" key="9">
    <source>
        <dbReference type="Proteomes" id="UP000276603"/>
    </source>
</evidence>
<keyword evidence="9" id="KW-1185">Reference proteome</keyword>
<dbReference type="InterPro" id="IPR000581">
    <property type="entry name" value="ILV_EDD_N"/>
</dbReference>
<dbReference type="GO" id="GO:0051536">
    <property type="term" value="F:iron-sulfur cluster binding"/>
    <property type="evidence" value="ECO:0007669"/>
    <property type="project" value="UniProtKB-KW"/>
</dbReference>
<evidence type="ECO:0000259" key="7">
    <source>
        <dbReference type="Pfam" id="PF24877"/>
    </source>
</evidence>
<dbReference type="EMBL" id="RBCJ01000002">
    <property type="protein sequence ID" value="RKN81756.1"/>
    <property type="molecule type" value="Genomic_DNA"/>
</dbReference>
<dbReference type="InterPro" id="IPR042096">
    <property type="entry name" value="Dihydro-acid_dehy_C"/>
</dbReference>
<dbReference type="OrthoDB" id="9807077at2"/>
<dbReference type="RefSeq" id="WP_120711910.1">
    <property type="nucleotide sequence ID" value="NZ_RBCJ01000002.1"/>
</dbReference>
<dbReference type="PANTHER" id="PTHR43183:SF1">
    <property type="entry name" value="HYPOTHETICAL DIHYDROXY-ACID DEHYDRATASE (EUROFUNG)-RELATED"/>
    <property type="match status" value="1"/>
</dbReference>
<dbReference type="Pfam" id="PF00920">
    <property type="entry name" value="ILVD_EDD_N"/>
    <property type="match status" value="1"/>
</dbReference>
<sequence>MGNKNQKKMRSEDWFNPEDEKSAFIHRSWLRNQGYPNDYFEGRPVIGICNTWSELTPCNGHLREFAEFVKRGVLEAGGVPFEFPVTSLGEILMRPTAMLFRNLASMDTEESIRANPLDGVVLLTGCDKTTPSTVMGACSVDLPTIVVPGGPMLNGKYKGERIGSGTFVWQLKDKIKNEGFTKEDQIEAEICSARSAGHCMTMGTASTMACMVESLGLTLPGAAAIPAVDSRKKVMAQLSGRRIVEMVKEDLKLSKILTKEAFENAIKINAAIGGSTNFIIHLLAIAGRIGIKLDLKEFDTLGSKIPLLVNLMPSGKYLMEDFFDAGGLPVVIKEMKDQLHKNVITANGKSLIENNVTAECYNSEVIATLDKPFMEEAGIAVLYGNLCEDGAVIKPSAATPELMTHRGKAVVFETIEDFLSSVDNPDLDIDENSIMVLKGVGPVGYPGMAEVGNMDIPEKLLKKGVKDMVRISDGRMSGTAFGTVVLHVSPESSIGGLLALVQSGDSIVLDVPNRKLHLEVDEAEIQKRKAAWTPPTPPMNRGYTSLYTKTVQQSHLGADLDFLVGKSGDQVSRDAH</sequence>
<dbReference type="Gene3D" id="3.50.30.80">
    <property type="entry name" value="IlvD/EDD C-terminal domain-like"/>
    <property type="match status" value="1"/>
</dbReference>
<dbReference type="SUPFAM" id="SSF52016">
    <property type="entry name" value="LeuD/IlvD-like"/>
    <property type="match status" value="1"/>
</dbReference>
<dbReference type="Proteomes" id="UP000276603">
    <property type="component" value="Unassembled WGS sequence"/>
</dbReference>
<keyword evidence="3" id="KW-0408">Iron</keyword>
<protein>
    <submittedName>
        <fullName evidence="8">Dihydroxy-acid dehydratase</fullName>
    </submittedName>
</protein>
<dbReference type="GO" id="GO:0046872">
    <property type="term" value="F:metal ion binding"/>
    <property type="evidence" value="ECO:0007669"/>
    <property type="project" value="UniProtKB-KW"/>
</dbReference>
<dbReference type="NCBIfam" id="NF004784">
    <property type="entry name" value="PRK06131.1"/>
    <property type="match status" value="1"/>
</dbReference>
<feature type="domain" description="Dihydroxy-acid/6-phosphogluconate dehydratase N-terminal" evidence="6">
    <location>
        <begin position="43"/>
        <end position="354"/>
    </location>
</feature>
<keyword evidence="4" id="KW-0411">Iron-sulfur</keyword>
<evidence type="ECO:0000256" key="3">
    <source>
        <dbReference type="ARBA" id="ARBA00023004"/>
    </source>
</evidence>
<keyword evidence="2" id="KW-0479">Metal-binding</keyword>
<evidence type="ECO:0000256" key="1">
    <source>
        <dbReference type="ARBA" id="ARBA00006486"/>
    </source>
</evidence>
<accession>A0A3B0CF88</accession>
<evidence type="ECO:0000256" key="5">
    <source>
        <dbReference type="ARBA" id="ARBA00023239"/>
    </source>
</evidence>
<dbReference type="InterPro" id="IPR052352">
    <property type="entry name" value="Sugar_Degrad_Dehydratases"/>
</dbReference>
<dbReference type="PANTHER" id="PTHR43183">
    <property type="entry name" value="HYPOTHETICAL DIHYDROXYACID DEHYDRATASE (EUROFUNG)-RELATED"/>
    <property type="match status" value="1"/>
</dbReference>
<dbReference type="InterPro" id="IPR056740">
    <property type="entry name" value="ILV_EDD_C"/>
</dbReference>
<comment type="caution">
    <text evidence="8">The sequence shown here is derived from an EMBL/GenBank/DDBJ whole genome shotgun (WGS) entry which is preliminary data.</text>
</comment>
<name>A0A3B0CF88_9FLAO</name>
<dbReference type="GO" id="GO:0016836">
    <property type="term" value="F:hydro-lyase activity"/>
    <property type="evidence" value="ECO:0007669"/>
    <property type="project" value="UniProtKB-ARBA"/>
</dbReference>
<proteinExistence type="inferred from homology"/>
<keyword evidence="5" id="KW-0456">Lyase</keyword>
<evidence type="ECO:0000256" key="2">
    <source>
        <dbReference type="ARBA" id="ARBA00022723"/>
    </source>
</evidence>
<evidence type="ECO:0000313" key="8">
    <source>
        <dbReference type="EMBL" id="RKN81756.1"/>
    </source>
</evidence>
<dbReference type="SUPFAM" id="SSF143975">
    <property type="entry name" value="IlvD/EDD N-terminal domain-like"/>
    <property type="match status" value="1"/>
</dbReference>
<dbReference type="AlphaFoldDB" id="A0A3B0CF88"/>
<gene>
    <name evidence="8" type="ORF">D7Z94_12750</name>
</gene>
<evidence type="ECO:0000259" key="6">
    <source>
        <dbReference type="Pfam" id="PF00920"/>
    </source>
</evidence>
<dbReference type="Pfam" id="PF24877">
    <property type="entry name" value="ILV_EDD_C"/>
    <property type="match status" value="1"/>
</dbReference>
<feature type="domain" description="Dihydroxy-acid/6-phosphogluconate dehydratase C-terminal" evidence="7">
    <location>
        <begin position="364"/>
        <end position="558"/>
    </location>
</feature>